<dbReference type="PANTHER" id="PTHR42943:SF2">
    <property type="entry name" value="GLUTATHIONE S-TRANSFERASE KAPPA 1"/>
    <property type="match status" value="1"/>
</dbReference>
<dbReference type="GO" id="GO:0016853">
    <property type="term" value="F:isomerase activity"/>
    <property type="evidence" value="ECO:0007669"/>
    <property type="project" value="UniProtKB-KW"/>
</dbReference>
<dbReference type="Gene3D" id="3.40.30.10">
    <property type="entry name" value="Glutaredoxin"/>
    <property type="match status" value="1"/>
</dbReference>
<dbReference type="InterPro" id="IPR014440">
    <property type="entry name" value="HCCAis_GSTk"/>
</dbReference>
<name>A0ABT0PY82_9RHOB</name>
<dbReference type="InterPro" id="IPR044087">
    <property type="entry name" value="NahD-like"/>
</dbReference>
<keyword evidence="1 3" id="KW-0413">Isomerase</keyword>
<organism evidence="3 4">
    <name type="scientific">Ruegeria spongiae</name>
    <dbReference type="NCBI Taxonomy" id="2942209"/>
    <lineage>
        <taxon>Bacteria</taxon>
        <taxon>Pseudomonadati</taxon>
        <taxon>Pseudomonadota</taxon>
        <taxon>Alphaproteobacteria</taxon>
        <taxon>Rhodobacterales</taxon>
        <taxon>Roseobacteraceae</taxon>
        <taxon>Ruegeria</taxon>
    </lineage>
</organism>
<gene>
    <name evidence="3" type="ORF">M3P21_03470</name>
</gene>
<accession>A0ABT0PY82</accession>
<comment type="similarity">
    <text evidence="1">Belongs to the GST superfamily. NadH family.</text>
</comment>
<evidence type="ECO:0000313" key="3">
    <source>
        <dbReference type="EMBL" id="MCL6282579.1"/>
    </source>
</evidence>
<evidence type="ECO:0000259" key="2">
    <source>
        <dbReference type="Pfam" id="PF01323"/>
    </source>
</evidence>
<dbReference type="Pfam" id="PF01323">
    <property type="entry name" value="DSBA"/>
    <property type="match status" value="1"/>
</dbReference>
<sequence length="202" mass="22417">MPRLHFWYEFASTYSYLSAMRIEGCCRARGIDVIWHPFLLGPIFHAQGWETSPFNIYEAKGRYMWCDLERRAAAHGLPPVHRPDPFPQNGLLAARIATIGAEATWAPAFTRAVYSAQFATGACISDAEFLTCLLDSLDQDGPEIVHSAQTDPAVKDGLRKSTETAQSLGLFGAPSFTTDDGELFWGDDRLEEAMGWAARPKT</sequence>
<dbReference type="CDD" id="cd03022">
    <property type="entry name" value="DsbA_HCCA_Iso"/>
    <property type="match status" value="1"/>
</dbReference>
<comment type="caution">
    <text evidence="3">The sequence shown here is derived from an EMBL/GenBank/DDBJ whole genome shotgun (WGS) entry which is preliminary data.</text>
</comment>
<comment type="catalytic activity">
    <reaction evidence="1">
        <text>2-hydroxychromene-2-carboxylate = (3E)-4-(2-hydroxyphenyl)-2-oxobut-3-enoate</text>
        <dbReference type="Rhea" id="RHEA:27401"/>
        <dbReference type="ChEBI" id="CHEBI:59350"/>
        <dbReference type="ChEBI" id="CHEBI:59353"/>
        <dbReference type="EC" id="5.99.1.4"/>
    </reaction>
</comment>
<reference evidence="3" key="1">
    <citation type="submission" date="2022-05" db="EMBL/GenBank/DDBJ databases">
        <authorList>
            <person name="Park J.-S."/>
        </authorList>
    </citation>
    <scope>NUCLEOTIDE SEQUENCE</scope>
    <source>
        <strain evidence="3">2012CJ41-6</strain>
    </source>
</reference>
<dbReference type="EMBL" id="JAMFMB010000003">
    <property type="protein sequence ID" value="MCL6282579.1"/>
    <property type="molecule type" value="Genomic_DNA"/>
</dbReference>
<keyword evidence="4" id="KW-1185">Reference proteome</keyword>
<dbReference type="PANTHER" id="PTHR42943">
    <property type="entry name" value="GLUTATHIONE S-TRANSFERASE KAPPA"/>
    <property type="match status" value="1"/>
</dbReference>
<proteinExistence type="inferred from homology"/>
<feature type="domain" description="DSBA-like thioredoxin" evidence="2">
    <location>
        <begin position="4"/>
        <end position="191"/>
    </location>
</feature>
<dbReference type="Proteomes" id="UP001203880">
    <property type="component" value="Unassembled WGS sequence"/>
</dbReference>
<evidence type="ECO:0000256" key="1">
    <source>
        <dbReference type="PIRNR" id="PIRNR006386"/>
    </source>
</evidence>
<dbReference type="InterPro" id="IPR051924">
    <property type="entry name" value="GST_Kappa/NadH"/>
</dbReference>
<dbReference type="EC" id="5.99.1.4" evidence="1"/>
<dbReference type="SUPFAM" id="SSF52833">
    <property type="entry name" value="Thioredoxin-like"/>
    <property type="match status" value="1"/>
</dbReference>
<dbReference type="PIRSF" id="PIRSF006386">
    <property type="entry name" value="HCCAis_GSTk"/>
    <property type="match status" value="1"/>
</dbReference>
<dbReference type="InterPro" id="IPR001853">
    <property type="entry name" value="DSBA-like_thioredoxin_dom"/>
</dbReference>
<protein>
    <recommendedName>
        <fullName evidence="1">2-hydroxychromene-2-carboxylate isomerase</fullName>
        <ecNumber evidence="1">5.99.1.4</ecNumber>
    </recommendedName>
</protein>
<evidence type="ECO:0000313" key="4">
    <source>
        <dbReference type="Proteomes" id="UP001203880"/>
    </source>
</evidence>
<dbReference type="RefSeq" id="WP_249706824.1">
    <property type="nucleotide sequence ID" value="NZ_JAMFMB010000003.1"/>
</dbReference>
<dbReference type="InterPro" id="IPR036249">
    <property type="entry name" value="Thioredoxin-like_sf"/>
</dbReference>